<dbReference type="Gene3D" id="2.40.70.10">
    <property type="entry name" value="Acid Proteases"/>
    <property type="match status" value="1"/>
</dbReference>
<dbReference type="OrthoDB" id="10058156at2759"/>
<dbReference type="SUPFAM" id="SSF50630">
    <property type="entry name" value="Acid proteases"/>
    <property type="match status" value="1"/>
</dbReference>
<dbReference type="InterPro" id="IPR041373">
    <property type="entry name" value="RT_RNaseH"/>
</dbReference>
<dbReference type="Gene3D" id="3.30.70.270">
    <property type="match status" value="2"/>
</dbReference>
<dbReference type="InterPro" id="IPR050951">
    <property type="entry name" value="Retrovirus_Pol_polyprotein"/>
</dbReference>
<dbReference type="Proteomes" id="UP000322000">
    <property type="component" value="Chromosome 2"/>
</dbReference>
<feature type="region of interest" description="Disordered" evidence="8">
    <location>
        <begin position="166"/>
        <end position="219"/>
    </location>
</feature>
<dbReference type="Pfam" id="PF17921">
    <property type="entry name" value="Integrase_H2C2"/>
    <property type="match status" value="1"/>
</dbReference>
<dbReference type="Gene3D" id="3.10.10.10">
    <property type="entry name" value="HIV Type 1 Reverse Transcriptase, subunit A, domain 1"/>
    <property type="match status" value="1"/>
</dbReference>
<dbReference type="InParanoid" id="A0A7E5WD83"/>
<dbReference type="Gene3D" id="1.10.340.70">
    <property type="match status" value="1"/>
</dbReference>
<dbReference type="GO" id="GO:0042575">
    <property type="term" value="C:DNA polymerase complex"/>
    <property type="evidence" value="ECO:0007669"/>
    <property type="project" value="UniProtKB-ARBA"/>
</dbReference>
<dbReference type="PANTHER" id="PTHR37984:SF5">
    <property type="entry name" value="PROTEIN NYNRIN-LIKE"/>
    <property type="match status" value="1"/>
</dbReference>
<keyword evidence="6" id="KW-0378">Hydrolase</keyword>
<sequence length="1210" mass="135142">MAVGKIGPFDVSKDNWDTYVDRLDQYFIANNVKMKPATKTYDELVAVMKGHLNPKPSMLAERFKFRQRIQKPGENVATYFSELKRLSKDCSFTAESLKENMRDQFVCGLVNDDIRQKLFTEEDGISIDKAYRLALAMEAAETNAALVEDGTRRGIGGSAAETASVTVHKVGQDGGNGKRGAFRGGGGGYRPAAGRNTRSAHNSRRSGSGGPTIASGADYNLPQAGTQKEACNVCGGKHDADTCKFKKYVCRVCMQEGHLRRMCPKLGKNNFVYNWREGGAYKSSDSESDEVIVPIHRLSLQQCTPILMLLNVHGLKLKMECDTGSAISCINYQLYKKHFSSLHIKPTNLVLRYYTGELVNPVGVIRPLVEYNKIKKILDLYVIDKGNTVLLGRQWMAELNITVSALQYNTVNNNENLDQSFNFAEFSSRYCEVFADGLGRFTGGRVSIHVREGARPVFMRARPLAYALREPVERALEQLVRDDILTPVSHSDWAAPIVPVVKKDGTIRICADFKLSLNKVLEVDRYPLPKVEDLLSRLHGGERFSKVDLSQAYAQFELDDTRKYAVINTHKGLYMYKRLVYGLSSSPGVFQRRLEQLFADIPRVGVFLDDIIITGKDTRQHLDNLHKVFERLKSSGLKVRKEKCSFFVESLEYLGYVISKEGVHTCKDKVEAIVKTPIPRNVSELRAFIGMVMYYGKFIKNVSSILTPLYNLLRAGVKYEWSDGCEEAFARVKRALSTSEVLVHYSLDLPLVLTADASATGIGAVISHITPEGERPIAYASRTLNSAERSYAQIDREALAIIYGVRKFHQYLYGRKFTLRTDHKPLTYIFGNKVGIPVMAASRLQRWAIILSGYSYNIEYVASAKNCADALSRLPTPSSDKNKIGCEYTYLNFAGSFLPVTNDDVRGATARDRVLSRVMVSVQSGWPSHCADEVIKPYFNRRHELYVERGCIMWGYRVVIPPTLRNTILKELHVSHMGIVKTKSMARSFVWWPNIDTDIESTCRSCETCAMEATAPPQAAPRSWPYITQPWSRLHIDFLGPYRGKTFFVIIDSSTKWIEVFEMNKTNAKAVVKVMRSLFARFGLPLEIVSDQGPPFTSAELGEFLRLNGIKQSFSPVYHPASNGAAENAVKLSAATAIPRISNAKVGEGAGSGEAGSEDLVVSDVPEETASKTSPGRDTPPLATDSNVASSVSRPTRVRRKPIRYGFEFD</sequence>
<keyword evidence="2" id="KW-0808">Transferase</keyword>
<dbReference type="RefSeq" id="XP_026738678.1">
    <property type="nucleotide sequence ID" value="XM_026882877.1"/>
</dbReference>
<dbReference type="GO" id="GO:0004519">
    <property type="term" value="F:endonuclease activity"/>
    <property type="evidence" value="ECO:0007669"/>
    <property type="project" value="UniProtKB-KW"/>
</dbReference>
<keyword evidence="4" id="KW-0540">Nuclease</keyword>
<evidence type="ECO:0000256" key="4">
    <source>
        <dbReference type="ARBA" id="ARBA00022722"/>
    </source>
</evidence>
<dbReference type="SUPFAM" id="SSF56672">
    <property type="entry name" value="DNA/RNA polymerases"/>
    <property type="match status" value="1"/>
</dbReference>
<dbReference type="GO" id="GO:0003964">
    <property type="term" value="F:RNA-directed DNA polymerase activity"/>
    <property type="evidence" value="ECO:0007669"/>
    <property type="project" value="UniProtKB-EC"/>
</dbReference>
<organism evidence="10 11">
    <name type="scientific">Trichoplusia ni</name>
    <name type="common">Cabbage looper</name>
    <dbReference type="NCBI Taxonomy" id="7111"/>
    <lineage>
        <taxon>Eukaryota</taxon>
        <taxon>Metazoa</taxon>
        <taxon>Ecdysozoa</taxon>
        <taxon>Arthropoda</taxon>
        <taxon>Hexapoda</taxon>
        <taxon>Insecta</taxon>
        <taxon>Pterygota</taxon>
        <taxon>Neoptera</taxon>
        <taxon>Endopterygota</taxon>
        <taxon>Lepidoptera</taxon>
        <taxon>Glossata</taxon>
        <taxon>Ditrysia</taxon>
        <taxon>Noctuoidea</taxon>
        <taxon>Noctuidae</taxon>
        <taxon>Plusiinae</taxon>
        <taxon>Trichoplusia</taxon>
    </lineage>
</organism>
<dbReference type="InterPro" id="IPR041588">
    <property type="entry name" value="Integrase_H2C2"/>
</dbReference>
<dbReference type="GO" id="GO:0015074">
    <property type="term" value="P:DNA integration"/>
    <property type="evidence" value="ECO:0007669"/>
    <property type="project" value="InterPro"/>
</dbReference>
<evidence type="ECO:0000256" key="3">
    <source>
        <dbReference type="ARBA" id="ARBA00022695"/>
    </source>
</evidence>
<keyword evidence="3" id="KW-0548">Nucleotidyltransferase</keyword>
<dbReference type="InterPro" id="IPR043128">
    <property type="entry name" value="Rev_trsase/Diguanyl_cyclase"/>
</dbReference>
<feature type="compositionally biased region" description="Polar residues" evidence="8">
    <location>
        <begin position="1184"/>
        <end position="1194"/>
    </location>
</feature>
<proteinExistence type="predicted"/>
<feature type="region of interest" description="Disordered" evidence="8">
    <location>
        <begin position="1145"/>
        <end position="1210"/>
    </location>
</feature>
<keyword evidence="10" id="KW-1185">Reference proteome</keyword>
<dbReference type="Pfam" id="PF00665">
    <property type="entry name" value="rve"/>
    <property type="match status" value="1"/>
</dbReference>
<dbReference type="PROSITE" id="PS50994">
    <property type="entry name" value="INTEGRASE"/>
    <property type="match status" value="1"/>
</dbReference>
<dbReference type="Pfam" id="PF17917">
    <property type="entry name" value="RT_RNaseH"/>
    <property type="match status" value="1"/>
</dbReference>
<dbReference type="InterPro" id="IPR036397">
    <property type="entry name" value="RNaseH_sf"/>
</dbReference>
<evidence type="ECO:0000256" key="5">
    <source>
        <dbReference type="ARBA" id="ARBA00022759"/>
    </source>
</evidence>
<evidence type="ECO:0000256" key="6">
    <source>
        <dbReference type="ARBA" id="ARBA00022801"/>
    </source>
</evidence>
<name>A0A7E5WD83_TRINI</name>
<evidence type="ECO:0000259" key="9">
    <source>
        <dbReference type="PROSITE" id="PS50994"/>
    </source>
</evidence>
<dbReference type="SUPFAM" id="SSF53098">
    <property type="entry name" value="Ribonuclease H-like"/>
    <property type="match status" value="1"/>
</dbReference>
<evidence type="ECO:0000256" key="7">
    <source>
        <dbReference type="ARBA" id="ARBA00022918"/>
    </source>
</evidence>
<dbReference type="AlphaFoldDB" id="A0A7E5WD83"/>
<reference evidence="11" key="1">
    <citation type="submission" date="2025-08" db="UniProtKB">
        <authorList>
            <consortium name="RefSeq"/>
        </authorList>
    </citation>
    <scope>IDENTIFICATION</scope>
</reference>
<evidence type="ECO:0000256" key="1">
    <source>
        <dbReference type="ARBA" id="ARBA00012493"/>
    </source>
</evidence>
<evidence type="ECO:0000256" key="2">
    <source>
        <dbReference type="ARBA" id="ARBA00022679"/>
    </source>
</evidence>
<evidence type="ECO:0000256" key="8">
    <source>
        <dbReference type="SAM" id="MobiDB-lite"/>
    </source>
</evidence>
<dbReference type="EC" id="2.7.7.49" evidence="1"/>
<evidence type="ECO:0000313" key="11">
    <source>
        <dbReference type="RefSeq" id="XP_026738678.1"/>
    </source>
</evidence>
<gene>
    <name evidence="11" type="primary">LOC113501685</name>
</gene>
<keyword evidence="5" id="KW-0255">Endonuclease</keyword>
<feature type="domain" description="Integrase catalytic" evidence="9">
    <location>
        <begin position="1026"/>
        <end position="1132"/>
    </location>
</feature>
<dbReference type="CDD" id="cd01647">
    <property type="entry name" value="RT_LTR"/>
    <property type="match status" value="1"/>
</dbReference>
<dbReference type="InterPro" id="IPR012337">
    <property type="entry name" value="RNaseH-like_sf"/>
</dbReference>
<dbReference type="PANTHER" id="PTHR37984">
    <property type="entry name" value="PROTEIN CBG26694"/>
    <property type="match status" value="1"/>
</dbReference>
<dbReference type="Pfam" id="PF00078">
    <property type="entry name" value="RVT_1"/>
    <property type="match status" value="1"/>
</dbReference>
<keyword evidence="7" id="KW-0695">RNA-directed DNA polymerase</keyword>
<evidence type="ECO:0000313" key="10">
    <source>
        <dbReference type="Proteomes" id="UP000322000"/>
    </source>
</evidence>
<dbReference type="CDD" id="cd09274">
    <property type="entry name" value="RNase_HI_RT_Ty3"/>
    <property type="match status" value="1"/>
</dbReference>
<feature type="compositionally biased region" description="Gly residues" evidence="8">
    <location>
        <begin position="172"/>
        <end position="189"/>
    </location>
</feature>
<accession>A0A7E5WD83</accession>
<dbReference type="GeneID" id="113501685"/>
<dbReference type="InterPro" id="IPR021109">
    <property type="entry name" value="Peptidase_aspartic_dom_sf"/>
</dbReference>
<dbReference type="InterPro" id="IPR001584">
    <property type="entry name" value="Integrase_cat-core"/>
</dbReference>
<dbReference type="InterPro" id="IPR043502">
    <property type="entry name" value="DNA/RNA_pol_sf"/>
</dbReference>
<dbReference type="FunFam" id="1.10.340.70:FF:000003">
    <property type="entry name" value="Protein CBG25708"/>
    <property type="match status" value="1"/>
</dbReference>
<dbReference type="KEGG" id="tnl:113501685"/>
<protein>
    <recommendedName>
        <fullName evidence="1">RNA-directed DNA polymerase</fullName>
        <ecNumber evidence="1">2.7.7.49</ecNumber>
    </recommendedName>
</protein>
<dbReference type="Gene3D" id="3.30.420.10">
    <property type="entry name" value="Ribonuclease H-like superfamily/Ribonuclease H"/>
    <property type="match status" value="1"/>
</dbReference>
<dbReference type="InterPro" id="IPR000477">
    <property type="entry name" value="RT_dom"/>
</dbReference>
<dbReference type="FunFam" id="3.30.70.270:FF:000026">
    <property type="entry name" value="Transposon Ty3-G Gag-Pol polyprotein"/>
    <property type="match status" value="1"/>
</dbReference>
<dbReference type="GO" id="GO:0003676">
    <property type="term" value="F:nucleic acid binding"/>
    <property type="evidence" value="ECO:0007669"/>
    <property type="project" value="InterPro"/>
</dbReference>